<sequence>MLSLEFGDYEASCLLRGTDKLIVSFAGIGDLVNPAPDYEWMESLAGWSDDCSFIFIKDNSRSWYTNDVGIYEFALWLKNLINELQFTESIAFGLSMGAYGAVIVDSLIHFDLVIALSSRSSVGVEADFDPRLESFSSKVKAHLNNNLMNLIRDDGTYIYLYSIDDPCDMMHATRLYELKRPNVRILKTRGQHNIGYNIKKVFGLNSFFDWIFEYRCLPKHIAFTPFTDSTVDIAKKLEGLGHPTQLSTEDYDQSFQEWELDLIPRAILDDILVHTVDQSFDNFLKKSSSTPISCTQYIRLYLLPIVAYCHLNPEEFVKNLSFGWSDLEPAGCWAVGKWHVIEGHILGLNHSKHALAIEYDVYLPAGTTQIIRFYLNSVDLLICERTHEGGQNSGTVFIPVQDSFLSLLIETPNFTSPKSHNEGDDNRPLSLFVKSLTVIPMK</sequence>
<dbReference type="EMBL" id="CP134081">
    <property type="protein sequence ID" value="WNC11778.1"/>
    <property type="molecule type" value="Genomic_DNA"/>
</dbReference>
<name>A0AAJ6M2H2_9PSED</name>
<accession>A0AAJ6M2H2</accession>
<evidence type="ECO:0000313" key="1">
    <source>
        <dbReference type="EMBL" id="WNC11778.1"/>
    </source>
</evidence>
<reference evidence="1" key="1">
    <citation type="submission" date="2023-09" db="EMBL/GenBank/DDBJ databases">
        <title>First report of Pseudomonas coleopterorum DJ13 causing leaf spot on Rhododendron pulchrum Sweet in China.</title>
        <authorList>
            <person name="Zhang Y."/>
        </authorList>
    </citation>
    <scope>NUCLEOTIDE SEQUENCE</scope>
    <source>
        <strain evidence="1">DJ13</strain>
    </source>
</reference>
<protein>
    <recommendedName>
        <fullName evidence="3">Alpha/beta hydrolase</fullName>
    </recommendedName>
</protein>
<proteinExistence type="predicted"/>
<evidence type="ECO:0000313" key="2">
    <source>
        <dbReference type="Proteomes" id="UP001258207"/>
    </source>
</evidence>
<dbReference type="Proteomes" id="UP001258207">
    <property type="component" value="Chromosome"/>
</dbReference>
<organism evidence="1 2">
    <name type="scientific">Pseudomonas coleopterorum</name>
    <dbReference type="NCBI Taxonomy" id="1605838"/>
    <lineage>
        <taxon>Bacteria</taxon>
        <taxon>Pseudomonadati</taxon>
        <taxon>Pseudomonadota</taxon>
        <taxon>Gammaproteobacteria</taxon>
        <taxon>Pseudomonadales</taxon>
        <taxon>Pseudomonadaceae</taxon>
        <taxon>Pseudomonas</taxon>
    </lineage>
</organism>
<evidence type="ECO:0008006" key="3">
    <source>
        <dbReference type="Google" id="ProtNLM"/>
    </source>
</evidence>
<dbReference type="AlphaFoldDB" id="A0AAJ6M2H2"/>
<gene>
    <name evidence="1" type="ORF">RI108_10345</name>
</gene>
<dbReference type="RefSeq" id="WP_310793012.1">
    <property type="nucleotide sequence ID" value="NZ_CP134081.1"/>
</dbReference>